<accession>A0A8X6HC99</accession>
<dbReference type="EMBL" id="BMAO01017917">
    <property type="protein sequence ID" value="GFR19325.1"/>
    <property type="molecule type" value="Genomic_DNA"/>
</dbReference>
<sequence>MLNHMGIKIGPEAHAFIVKCDNRRIEGSEIRASDASKQAKTACLEERISEYEFFEVEEEPMREARITHLKSKSINYHCMA</sequence>
<dbReference type="Proteomes" id="UP000887116">
    <property type="component" value="Unassembled WGS sequence"/>
</dbReference>
<comment type="caution">
    <text evidence="1">The sequence shown here is derived from an EMBL/GenBank/DDBJ whole genome shotgun (WGS) entry which is preliminary data.</text>
</comment>
<gene>
    <name evidence="1" type="ORF">TNCT_167791</name>
</gene>
<reference evidence="1" key="1">
    <citation type="submission" date="2020-07" db="EMBL/GenBank/DDBJ databases">
        <title>Multicomponent nature underlies the extraordinary mechanical properties of spider dragline silk.</title>
        <authorList>
            <person name="Kono N."/>
            <person name="Nakamura H."/>
            <person name="Mori M."/>
            <person name="Yoshida Y."/>
            <person name="Ohtoshi R."/>
            <person name="Malay A.D."/>
            <person name="Moran D.A.P."/>
            <person name="Tomita M."/>
            <person name="Numata K."/>
            <person name="Arakawa K."/>
        </authorList>
    </citation>
    <scope>NUCLEOTIDE SEQUENCE</scope>
</reference>
<dbReference type="AlphaFoldDB" id="A0A8X6HC99"/>
<proteinExistence type="predicted"/>
<protein>
    <submittedName>
        <fullName evidence="1">Uncharacterized protein</fullName>
    </submittedName>
</protein>
<evidence type="ECO:0000313" key="1">
    <source>
        <dbReference type="EMBL" id="GFR19325.1"/>
    </source>
</evidence>
<keyword evidence="2" id="KW-1185">Reference proteome</keyword>
<name>A0A8X6HC99_TRICU</name>
<evidence type="ECO:0000313" key="2">
    <source>
        <dbReference type="Proteomes" id="UP000887116"/>
    </source>
</evidence>
<organism evidence="1 2">
    <name type="scientific">Trichonephila clavata</name>
    <name type="common">Joro spider</name>
    <name type="synonym">Nephila clavata</name>
    <dbReference type="NCBI Taxonomy" id="2740835"/>
    <lineage>
        <taxon>Eukaryota</taxon>
        <taxon>Metazoa</taxon>
        <taxon>Ecdysozoa</taxon>
        <taxon>Arthropoda</taxon>
        <taxon>Chelicerata</taxon>
        <taxon>Arachnida</taxon>
        <taxon>Araneae</taxon>
        <taxon>Araneomorphae</taxon>
        <taxon>Entelegynae</taxon>
        <taxon>Araneoidea</taxon>
        <taxon>Nephilidae</taxon>
        <taxon>Trichonephila</taxon>
    </lineage>
</organism>